<dbReference type="PANTHER" id="PTHR10465">
    <property type="entry name" value="TRANSMEMBRANE GTPASE FZO1"/>
    <property type="match status" value="1"/>
</dbReference>
<dbReference type="CDD" id="cd09912">
    <property type="entry name" value="DLP_2"/>
    <property type="match status" value="1"/>
</dbReference>
<dbReference type="PANTHER" id="PTHR10465:SF0">
    <property type="entry name" value="SARCALUMENIN"/>
    <property type="match status" value="1"/>
</dbReference>
<name>A0ABR8J309_9NOST</name>
<dbReference type="Pfam" id="PF00350">
    <property type="entry name" value="Dynamin_N"/>
    <property type="match status" value="1"/>
</dbReference>
<dbReference type="SUPFAM" id="SSF52540">
    <property type="entry name" value="P-loop containing nucleoside triphosphate hydrolases"/>
    <property type="match status" value="1"/>
</dbReference>
<accession>A0ABR8J309</accession>
<proteinExistence type="predicted"/>
<reference evidence="9 10" key="1">
    <citation type="journal article" date="2020" name="ISME J.">
        <title>Comparative genomics reveals insights into cyanobacterial evolution and habitat adaptation.</title>
        <authorList>
            <person name="Chen M.Y."/>
            <person name="Teng W.K."/>
            <person name="Zhao L."/>
            <person name="Hu C.X."/>
            <person name="Zhou Y.K."/>
            <person name="Han B.P."/>
            <person name="Song L.R."/>
            <person name="Shu W.S."/>
        </authorList>
    </citation>
    <scope>NUCLEOTIDE SEQUENCE [LARGE SCALE GENOMIC DNA]</scope>
    <source>
        <strain evidence="9 10">FACHB-362</strain>
    </source>
</reference>
<evidence type="ECO:0000256" key="6">
    <source>
        <dbReference type="SAM" id="Coils"/>
    </source>
</evidence>
<keyword evidence="7" id="KW-0812">Transmembrane</keyword>
<comment type="subcellular location">
    <subcellularLocation>
        <location evidence="1">Membrane</location>
    </subcellularLocation>
</comment>
<keyword evidence="7" id="KW-1133">Transmembrane helix</keyword>
<comment type="caution">
    <text evidence="9">The sequence shown here is derived from an EMBL/GenBank/DDBJ whole genome shotgun (WGS) entry which is preliminary data.</text>
</comment>
<protein>
    <submittedName>
        <fullName evidence="9">Dynamin family protein</fullName>
    </submittedName>
</protein>
<organism evidence="9 10">
    <name type="scientific">Anabaena catenula FACHB-362</name>
    <dbReference type="NCBI Taxonomy" id="2692877"/>
    <lineage>
        <taxon>Bacteria</taxon>
        <taxon>Bacillati</taxon>
        <taxon>Cyanobacteriota</taxon>
        <taxon>Cyanophyceae</taxon>
        <taxon>Nostocales</taxon>
        <taxon>Nostocaceae</taxon>
        <taxon>Anabaena</taxon>
    </lineage>
</organism>
<evidence type="ECO:0000256" key="1">
    <source>
        <dbReference type="ARBA" id="ARBA00004370"/>
    </source>
</evidence>
<feature type="coiled-coil region" evidence="6">
    <location>
        <begin position="628"/>
        <end position="658"/>
    </location>
</feature>
<sequence length="662" mass="75574">MSHQKDNQYRVSSFAEFKKYREEISDNICPQLIQIFQECATSHELSTNSLITEIENLCQKLQNQNFTVAVVGEFSRGKSTLINALIGEQIQPVRAIACSSTITFLKHGLQKRIICHYKNGDEKEISFEEYKVLATLSKEAVRKHRGNELANFDIDQIIFEHPDLELCKHGVLLVDSPGLNEHPDRTAITQKLLKNIDVVVFLTIASSALSETECELVRDVITQINNGEKNQPANNLFLVVNQIDALDSEEDRQDVSELVEEFAYGENPIILGKNRVHFISAKEAIKAFTNKTENEYSKTFNHFTQSLEEFLTSERGAVEINNCAMKIQQLNKNCLMLFEERCDELNLKIKESAAEKYILIEQIGELSGYGVKIRICSKNLMDEMLNEVKSDVRESWNNWVKEGSWQSRLSEKSENWRSDKNIILEQKGIVEDYVKEFTEDLTKEIEGFVDRDIRKIIKNKLRILDVKLEIEIQKFVKNFDNSKGIKQSLKYEYKLSSSYTGGFAGDFINYLTGVIIAGVIGIVAILILQLLNPIAIIIAVVAAIFTGAGFGIGSIYDQIKKAVLEECKKQVRNVEKDIILQIIEQLDKVIHKDIFEPRLNALDEMIAQTISSYDASLAQKENEHNTLLEQIEIEKAFINQKRQELEQVQQQLQTMINKSTTL</sequence>
<evidence type="ECO:0000256" key="2">
    <source>
        <dbReference type="ARBA" id="ARBA00022741"/>
    </source>
</evidence>
<evidence type="ECO:0000313" key="10">
    <source>
        <dbReference type="Proteomes" id="UP000660381"/>
    </source>
</evidence>
<dbReference type="Proteomes" id="UP000660381">
    <property type="component" value="Unassembled WGS sequence"/>
</dbReference>
<keyword evidence="6" id="KW-0175">Coiled coil</keyword>
<keyword evidence="2" id="KW-0547">Nucleotide-binding</keyword>
<keyword evidence="4" id="KW-0342">GTP-binding</keyword>
<evidence type="ECO:0000313" key="9">
    <source>
        <dbReference type="EMBL" id="MBD2691451.1"/>
    </source>
</evidence>
<dbReference type="InterPro" id="IPR027094">
    <property type="entry name" value="Mitofusin_fam"/>
</dbReference>
<keyword evidence="3" id="KW-0378">Hydrolase</keyword>
<dbReference type="Gene3D" id="3.40.50.300">
    <property type="entry name" value="P-loop containing nucleotide triphosphate hydrolases"/>
    <property type="match status" value="1"/>
</dbReference>
<evidence type="ECO:0000259" key="8">
    <source>
        <dbReference type="Pfam" id="PF00350"/>
    </source>
</evidence>
<keyword evidence="10" id="KW-1185">Reference proteome</keyword>
<dbReference type="RefSeq" id="WP_190905938.1">
    <property type="nucleotide sequence ID" value="NZ_JACJTQ010000006.1"/>
</dbReference>
<evidence type="ECO:0000256" key="5">
    <source>
        <dbReference type="ARBA" id="ARBA00023136"/>
    </source>
</evidence>
<dbReference type="EMBL" id="JACJTQ010000006">
    <property type="protein sequence ID" value="MBD2691451.1"/>
    <property type="molecule type" value="Genomic_DNA"/>
</dbReference>
<keyword evidence="5 7" id="KW-0472">Membrane</keyword>
<evidence type="ECO:0000256" key="4">
    <source>
        <dbReference type="ARBA" id="ARBA00023134"/>
    </source>
</evidence>
<evidence type="ECO:0000256" key="7">
    <source>
        <dbReference type="SAM" id="Phobius"/>
    </source>
</evidence>
<feature type="domain" description="Dynamin N-terminal" evidence="8">
    <location>
        <begin position="68"/>
        <end position="218"/>
    </location>
</feature>
<feature type="transmembrane region" description="Helical" evidence="7">
    <location>
        <begin position="534"/>
        <end position="556"/>
    </location>
</feature>
<dbReference type="InterPro" id="IPR045063">
    <property type="entry name" value="Dynamin_N"/>
</dbReference>
<gene>
    <name evidence="9" type="ORF">H6G68_06715</name>
</gene>
<evidence type="ECO:0000256" key="3">
    <source>
        <dbReference type="ARBA" id="ARBA00022801"/>
    </source>
</evidence>
<dbReference type="InterPro" id="IPR027417">
    <property type="entry name" value="P-loop_NTPase"/>
</dbReference>
<feature type="transmembrane region" description="Helical" evidence="7">
    <location>
        <begin position="507"/>
        <end position="528"/>
    </location>
</feature>